<accession>A0A7S2RGG2</accession>
<organism evidence="3">
    <name type="scientific">Mucochytrium quahogii</name>
    <dbReference type="NCBI Taxonomy" id="96639"/>
    <lineage>
        <taxon>Eukaryota</taxon>
        <taxon>Sar</taxon>
        <taxon>Stramenopiles</taxon>
        <taxon>Bigyra</taxon>
        <taxon>Labyrinthulomycetes</taxon>
        <taxon>Thraustochytrida</taxon>
        <taxon>Thraustochytriidae</taxon>
        <taxon>Mucochytrium</taxon>
    </lineage>
</organism>
<protein>
    <recommendedName>
        <fullName evidence="4">Sulfotransferase domain-containing protein</fullName>
    </recommendedName>
</protein>
<dbReference type="EMBL" id="HBHK01005269">
    <property type="protein sequence ID" value="CAD9670230.1"/>
    <property type="molecule type" value="Transcribed_RNA"/>
</dbReference>
<dbReference type="Gene3D" id="3.40.50.300">
    <property type="entry name" value="P-loop containing nucleotide triphosphate hydrolases"/>
    <property type="match status" value="1"/>
</dbReference>
<feature type="region of interest" description="Disordered" evidence="1">
    <location>
        <begin position="1"/>
        <end position="29"/>
    </location>
</feature>
<feature type="compositionally biased region" description="Polar residues" evidence="1">
    <location>
        <begin position="1"/>
        <end position="10"/>
    </location>
</feature>
<name>A0A7S2RGG2_9STRA</name>
<keyword evidence="2" id="KW-0472">Membrane</keyword>
<feature type="transmembrane region" description="Helical" evidence="2">
    <location>
        <begin position="37"/>
        <end position="53"/>
    </location>
</feature>
<dbReference type="AlphaFoldDB" id="A0A7S2RGG2"/>
<evidence type="ECO:0000256" key="2">
    <source>
        <dbReference type="SAM" id="Phobius"/>
    </source>
</evidence>
<proteinExistence type="predicted"/>
<dbReference type="InterPro" id="IPR027417">
    <property type="entry name" value="P-loop_NTPase"/>
</dbReference>
<dbReference type="Pfam" id="PF13469">
    <property type="entry name" value="Sulfotransfer_3"/>
    <property type="match status" value="1"/>
</dbReference>
<keyword evidence="2" id="KW-0812">Transmembrane</keyword>
<evidence type="ECO:0008006" key="4">
    <source>
        <dbReference type="Google" id="ProtNLM"/>
    </source>
</evidence>
<dbReference type="SUPFAM" id="SSF52540">
    <property type="entry name" value="P-loop containing nucleoside triphosphate hydrolases"/>
    <property type="match status" value="1"/>
</dbReference>
<reference evidence="3" key="1">
    <citation type="submission" date="2021-01" db="EMBL/GenBank/DDBJ databases">
        <authorList>
            <person name="Corre E."/>
            <person name="Pelletier E."/>
            <person name="Niang G."/>
            <person name="Scheremetjew M."/>
            <person name="Finn R."/>
            <person name="Kale V."/>
            <person name="Holt S."/>
            <person name="Cochrane G."/>
            <person name="Meng A."/>
            <person name="Brown T."/>
            <person name="Cohen L."/>
        </authorList>
    </citation>
    <scope>NUCLEOTIDE SEQUENCE</scope>
    <source>
        <strain evidence="3">NY070348D</strain>
    </source>
</reference>
<keyword evidence="2" id="KW-1133">Transmembrane helix</keyword>
<evidence type="ECO:0000256" key="1">
    <source>
        <dbReference type="SAM" id="MobiDB-lite"/>
    </source>
</evidence>
<gene>
    <name evidence="3" type="ORF">QSP1433_LOCUS3096</name>
</gene>
<sequence>MATARYTSRSIHAHSEEDDDSNKQPFVQRKQPAQKRTLFVIVGVFMVILWINRQRTQIEISVKYANNPIAAPQSRWQNNAEDKHVNQSKWKVIHQEETINQRVSPKTLSAHFETLAKELSAKDTETRCVERVREKLLKLSSNFASKGSLAPIFIGGVGDSGTRSLVNFLSAFEVGFGSITTSRDSKAFMKIFAEETCQVTQEPFKLEVEAPWVYETILPHVPNFTFTRDTVKDEWVWWQGYEFVLSVMLKQLTYIGETTKLWGIKQPRITLFLPYFKAILGENFRYIHVVRDFRDTALGRRKAFFRQLCPFFLEGEEKDRICQGGLVNRLEFNARWNMEAVNWLQTNLEPEQFIVVRIEDLVSGKQAPLRSVLQFLQKSYPRLTYDTKTLQQQVQIFWDHRNSYSGVKYSEDDRRLLNIAASHRNKTIDALEFFGYHVPTTNMNQTWPTNVFRGLHEP</sequence>
<evidence type="ECO:0000313" key="3">
    <source>
        <dbReference type="EMBL" id="CAD9670230.1"/>
    </source>
</evidence>